<accession>A0A7S9LC68</accession>
<dbReference type="Gene3D" id="1.10.8.60">
    <property type="match status" value="1"/>
</dbReference>
<keyword evidence="5" id="KW-0804">Transcription</keyword>
<dbReference type="Pfam" id="PF00158">
    <property type="entry name" value="Sigma54_activat"/>
    <property type="match status" value="1"/>
</dbReference>
<dbReference type="InterPro" id="IPR025944">
    <property type="entry name" value="Sigma_54_int_dom_CS"/>
</dbReference>
<dbReference type="PROSITE" id="PS00676">
    <property type="entry name" value="SIGMA54_INTERACT_2"/>
    <property type="match status" value="1"/>
</dbReference>
<evidence type="ECO:0000256" key="1">
    <source>
        <dbReference type="ARBA" id="ARBA00022741"/>
    </source>
</evidence>
<dbReference type="InterPro" id="IPR002197">
    <property type="entry name" value="HTH_Fis"/>
</dbReference>
<dbReference type="PANTHER" id="PTHR32071:SF77">
    <property type="entry name" value="TRANSCRIPTIONAL REGULATORY PROTEIN"/>
    <property type="match status" value="1"/>
</dbReference>
<dbReference type="PANTHER" id="PTHR32071">
    <property type="entry name" value="TRANSCRIPTIONAL REGULATORY PROTEIN"/>
    <property type="match status" value="1"/>
</dbReference>
<dbReference type="AlphaFoldDB" id="A0A7S9LC68"/>
<dbReference type="GO" id="GO:0006355">
    <property type="term" value="P:regulation of DNA-templated transcription"/>
    <property type="evidence" value="ECO:0007669"/>
    <property type="project" value="InterPro"/>
</dbReference>
<dbReference type="Proteomes" id="UP000594430">
    <property type="component" value="Chromosome"/>
</dbReference>
<keyword evidence="4" id="KW-0238">DNA-binding</keyword>
<dbReference type="Gene3D" id="1.10.10.60">
    <property type="entry name" value="Homeodomain-like"/>
    <property type="match status" value="1"/>
</dbReference>
<dbReference type="SMART" id="SM00382">
    <property type="entry name" value="AAA"/>
    <property type="match status" value="1"/>
</dbReference>
<dbReference type="GO" id="GO:0005524">
    <property type="term" value="F:ATP binding"/>
    <property type="evidence" value="ECO:0007669"/>
    <property type="project" value="UniProtKB-KW"/>
</dbReference>
<dbReference type="InterPro" id="IPR058031">
    <property type="entry name" value="AAA_lid_NorR"/>
</dbReference>
<dbReference type="InterPro" id="IPR025943">
    <property type="entry name" value="Sigma_54_int_dom_ATP-bd_2"/>
</dbReference>
<dbReference type="InterPro" id="IPR029016">
    <property type="entry name" value="GAF-like_dom_sf"/>
</dbReference>
<name>A0A7S9LC68_9PSED</name>
<evidence type="ECO:0000313" key="7">
    <source>
        <dbReference type="EMBL" id="QPH51149.1"/>
    </source>
</evidence>
<feature type="domain" description="Sigma-54 factor interaction" evidence="6">
    <location>
        <begin position="327"/>
        <end position="551"/>
    </location>
</feature>
<dbReference type="PROSITE" id="PS00675">
    <property type="entry name" value="SIGMA54_INTERACT_1"/>
    <property type="match status" value="1"/>
</dbReference>
<dbReference type="CDD" id="cd00009">
    <property type="entry name" value="AAA"/>
    <property type="match status" value="1"/>
</dbReference>
<dbReference type="Gene3D" id="3.40.50.300">
    <property type="entry name" value="P-loop containing nucleotide triphosphate hydrolases"/>
    <property type="match status" value="1"/>
</dbReference>
<reference evidence="7 8" key="1">
    <citation type="submission" date="2020-11" db="EMBL/GenBank/DDBJ databases">
        <title>Pseudomonas fulva producing VIM-24.</title>
        <authorList>
            <person name="Liu S."/>
        </authorList>
    </citation>
    <scope>NUCLEOTIDE SEQUENCE [LARGE SCALE GENOMIC DNA]</scope>
    <source>
        <strain evidence="7 8">ZDHY414</strain>
    </source>
</reference>
<gene>
    <name evidence="7" type="ORF">IZU98_10895</name>
</gene>
<keyword evidence="2" id="KW-0067">ATP-binding</keyword>
<dbReference type="Gene3D" id="3.30.450.40">
    <property type="match status" value="1"/>
</dbReference>
<dbReference type="Pfam" id="PF25601">
    <property type="entry name" value="AAA_lid_14"/>
    <property type="match status" value="1"/>
</dbReference>
<dbReference type="GO" id="GO:0043565">
    <property type="term" value="F:sequence-specific DNA binding"/>
    <property type="evidence" value="ECO:0007669"/>
    <property type="project" value="InterPro"/>
</dbReference>
<dbReference type="InterPro" id="IPR003593">
    <property type="entry name" value="AAA+_ATPase"/>
</dbReference>
<dbReference type="SUPFAM" id="SSF46689">
    <property type="entry name" value="Homeodomain-like"/>
    <property type="match status" value="1"/>
</dbReference>
<dbReference type="RefSeq" id="WP_028687507.1">
    <property type="nucleotide sequence ID" value="NZ_BQHM01000008.1"/>
</dbReference>
<dbReference type="SUPFAM" id="SSF52540">
    <property type="entry name" value="P-loop containing nucleoside triphosphate hydrolases"/>
    <property type="match status" value="1"/>
</dbReference>
<organism evidence="7 8">
    <name type="scientific">Pseudomonas fulva</name>
    <dbReference type="NCBI Taxonomy" id="47880"/>
    <lineage>
        <taxon>Bacteria</taxon>
        <taxon>Pseudomonadati</taxon>
        <taxon>Pseudomonadota</taxon>
        <taxon>Gammaproteobacteria</taxon>
        <taxon>Pseudomonadales</taxon>
        <taxon>Pseudomonadaceae</taxon>
        <taxon>Pseudomonas</taxon>
    </lineage>
</organism>
<dbReference type="FunFam" id="3.40.50.300:FF:000006">
    <property type="entry name" value="DNA-binding transcriptional regulator NtrC"/>
    <property type="match status" value="1"/>
</dbReference>
<sequence length="638" mass="68570">MPAHNPASELAAFVDSHFGHRGLVPETVIAESWYRSVTQHRLDPSVHPTDNILSAAEIRQLQAQHQAYLTLASQGVSGLARRVADAGFAVLLSDAAGVTLDARLPADTGRFTGSGLVVGARWDESIAGTNGIGTALASQQALTIHRQEHFLASNARLSCSVSPIFDSHNHLLGCLNATCLYDDGPKQAQHLTLQLVTLYARLIENAHFRQRYRDCLTLAVKPCDGDADLVAEQLLALDEGGRIVGANRAAFSNNPHALLGLRIEHVLSADIDQLLALTQGGARGAQLYDASQVKGLEVGLRVPRAYRACAPAAPAASANAHPTLDQLAGGDPQLQHAVTRLRKVLDKDIALLLSGETGTGKEAFARALHQASARSARPFVALNCAAIPEALIESELFGYRAGSFTGADRKGMKGKLEQANGGTLFLDEIGDMPADLQTRLLRVLAERELVALGATTPVRLDIQVISATHQDLVARIATHQFREDLYYRLCGMRITLPALRERSDRAQVIEGVLARLAPGLHLSAQARAALLAYPWPGNIRQLLNALRQGAALAEDGCIELADLPAELQQAQVEPGRTICAAPRLGQQVEEAEADHLLALLRRNQWNMSAAAQAAGISRSTLYRKIKRHGIVQPNRQGN</sequence>
<dbReference type="InterPro" id="IPR009057">
    <property type="entry name" value="Homeodomain-like_sf"/>
</dbReference>
<evidence type="ECO:0000256" key="3">
    <source>
        <dbReference type="ARBA" id="ARBA00023015"/>
    </source>
</evidence>
<dbReference type="InterPro" id="IPR025662">
    <property type="entry name" value="Sigma_54_int_dom_ATP-bd_1"/>
</dbReference>
<dbReference type="InterPro" id="IPR027417">
    <property type="entry name" value="P-loop_NTPase"/>
</dbReference>
<dbReference type="Pfam" id="PF02954">
    <property type="entry name" value="HTH_8"/>
    <property type="match status" value="1"/>
</dbReference>
<dbReference type="InterPro" id="IPR002078">
    <property type="entry name" value="Sigma_54_int"/>
</dbReference>
<dbReference type="PRINTS" id="PR01590">
    <property type="entry name" value="HTHFIS"/>
</dbReference>
<dbReference type="PROSITE" id="PS50045">
    <property type="entry name" value="SIGMA54_INTERACT_4"/>
    <property type="match status" value="1"/>
</dbReference>
<dbReference type="EMBL" id="CP064946">
    <property type="protein sequence ID" value="QPH51149.1"/>
    <property type="molecule type" value="Genomic_DNA"/>
</dbReference>
<evidence type="ECO:0000256" key="5">
    <source>
        <dbReference type="ARBA" id="ARBA00023163"/>
    </source>
</evidence>
<evidence type="ECO:0000256" key="4">
    <source>
        <dbReference type="ARBA" id="ARBA00023125"/>
    </source>
</evidence>
<dbReference type="PROSITE" id="PS00688">
    <property type="entry name" value="SIGMA54_INTERACT_3"/>
    <property type="match status" value="1"/>
</dbReference>
<keyword evidence="1" id="KW-0547">Nucleotide-binding</keyword>
<evidence type="ECO:0000259" key="6">
    <source>
        <dbReference type="PROSITE" id="PS50045"/>
    </source>
</evidence>
<keyword evidence="3" id="KW-0805">Transcription regulation</keyword>
<evidence type="ECO:0000313" key="8">
    <source>
        <dbReference type="Proteomes" id="UP000594430"/>
    </source>
</evidence>
<protein>
    <submittedName>
        <fullName evidence="7">Sigma-54-dependent Fis family transcriptional regulator</fullName>
    </submittedName>
</protein>
<proteinExistence type="predicted"/>
<evidence type="ECO:0000256" key="2">
    <source>
        <dbReference type="ARBA" id="ARBA00022840"/>
    </source>
</evidence>